<protein>
    <recommendedName>
        <fullName evidence="5">Family c-likeg-protein-coupled receptor protein</fullName>
    </recommendedName>
</protein>
<feature type="transmembrane region" description="Helical" evidence="2">
    <location>
        <begin position="151"/>
        <end position="174"/>
    </location>
</feature>
<dbReference type="PANTHER" id="PTHR35184:SF1">
    <property type="entry name" value="INTEGRAL MEMBRANE PROTEIN"/>
    <property type="match status" value="1"/>
</dbReference>
<feature type="transmembrane region" description="Helical" evidence="2">
    <location>
        <begin position="274"/>
        <end position="294"/>
    </location>
</feature>
<feature type="compositionally biased region" description="Basic and acidic residues" evidence="1">
    <location>
        <begin position="338"/>
        <end position="359"/>
    </location>
</feature>
<dbReference type="STRING" id="1081108.A0A168KA53"/>
<evidence type="ECO:0000313" key="4">
    <source>
        <dbReference type="Proteomes" id="UP000076881"/>
    </source>
</evidence>
<proteinExistence type="predicted"/>
<feature type="transmembrane region" description="Helical" evidence="2">
    <location>
        <begin position="233"/>
        <end position="254"/>
    </location>
</feature>
<reference evidence="3 4" key="1">
    <citation type="journal article" date="2016" name="Genome Biol. Evol.">
        <title>Divergent and convergent evolution of fungal pathogenicity.</title>
        <authorList>
            <person name="Shang Y."/>
            <person name="Xiao G."/>
            <person name="Zheng P."/>
            <person name="Cen K."/>
            <person name="Zhan S."/>
            <person name="Wang C."/>
        </authorList>
    </citation>
    <scope>NUCLEOTIDE SEQUENCE [LARGE SCALE GENOMIC DNA]</scope>
    <source>
        <strain evidence="3 4">RCEF 1005</strain>
    </source>
</reference>
<keyword evidence="2" id="KW-1133">Transmembrane helix</keyword>
<dbReference type="EMBL" id="AZHF01000001">
    <property type="protein sequence ID" value="OAA81427.1"/>
    <property type="molecule type" value="Genomic_DNA"/>
</dbReference>
<dbReference type="OrthoDB" id="3357002at2759"/>
<keyword evidence="2" id="KW-0472">Membrane</keyword>
<evidence type="ECO:0000256" key="2">
    <source>
        <dbReference type="SAM" id="Phobius"/>
    </source>
</evidence>
<feature type="transmembrane region" description="Helical" evidence="2">
    <location>
        <begin position="105"/>
        <end position="130"/>
    </location>
</feature>
<feature type="transmembrane region" description="Helical" evidence="2">
    <location>
        <begin position="44"/>
        <end position="64"/>
    </location>
</feature>
<dbReference type="InterPro" id="IPR021460">
    <property type="entry name" value="DUF3112"/>
</dbReference>
<organism evidence="3 4">
    <name type="scientific">Akanthomyces lecanii RCEF 1005</name>
    <dbReference type="NCBI Taxonomy" id="1081108"/>
    <lineage>
        <taxon>Eukaryota</taxon>
        <taxon>Fungi</taxon>
        <taxon>Dikarya</taxon>
        <taxon>Ascomycota</taxon>
        <taxon>Pezizomycotina</taxon>
        <taxon>Sordariomycetes</taxon>
        <taxon>Hypocreomycetidae</taxon>
        <taxon>Hypocreales</taxon>
        <taxon>Cordycipitaceae</taxon>
        <taxon>Akanthomyces</taxon>
        <taxon>Cordyceps confragosa</taxon>
    </lineage>
</organism>
<keyword evidence="4" id="KW-1185">Reference proteome</keyword>
<dbReference type="AlphaFoldDB" id="A0A168KA53"/>
<comment type="caution">
    <text evidence="3">The sequence shown here is derived from an EMBL/GenBank/DDBJ whole genome shotgun (WGS) entry which is preliminary data.</text>
</comment>
<dbReference type="PANTHER" id="PTHR35184">
    <property type="entry name" value="YALI0C10208P"/>
    <property type="match status" value="1"/>
</dbReference>
<feature type="transmembrane region" description="Helical" evidence="2">
    <location>
        <begin position="76"/>
        <end position="99"/>
    </location>
</feature>
<feature type="region of interest" description="Disordered" evidence="1">
    <location>
        <begin position="311"/>
        <end position="359"/>
    </location>
</feature>
<evidence type="ECO:0000256" key="1">
    <source>
        <dbReference type="SAM" id="MobiDB-lite"/>
    </source>
</evidence>
<evidence type="ECO:0000313" key="3">
    <source>
        <dbReference type="EMBL" id="OAA81427.1"/>
    </source>
</evidence>
<dbReference type="Proteomes" id="UP000076881">
    <property type="component" value="Unassembled WGS sequence"/>
</dbReference>
<gene>
    <name evidence="3" type="ORF">LEL_00972</name>
</gene>
<dbReference type="Pfam" id="PF11309">
    <property type="entry name" value="DUF3112"/>
    <property type="match status" value="1"/>
</dbReference>
<keyword evidence="2" id="KW-0812">Transmembrane</keyword>
<feature type="transmembrane region" description="Helical" evidence="2">
    <location>
        <begin position="189"/>
        <end position="212"/>
    </location>
</feature>
<name>A0A168KA53_CORDF</name>
<evidence type="ECO:0008006" key="5">
    <source>
        <dbReference type="Google" id="ProtNLM"/>
    </source>
</evidence>
<accession>A0A168KA53</accession>
<sequence length="359" mass="39542">MSSSQPSPGTSAYQQMMDQLKKQGPPYPPMGAGLGGRPTVGVDVPISAVFIAIFIASAVVNMTILQRNRRRGHKFVLSGLLFGFSMARITANVMRIVWATRPADASIAIAANVLTNAGVVLLFVVNLILVQRVLRAYHPRLGWSRPVSLTFRFLYFSIAAAIVMVIVAVVYSFYTLDPTARMRIREVQLTGVVFLAALAFLPIPIGLAAGLVPGREPRDPFGQSHPQGRARSLRFKLALILFTSTLLTLGASFRAGTAFYQRPASNPAWFHSKPSYYCFNYTIEIICVFTYALLRFDRLFHIPDGSSAPGHYAGLGEPEKAGGLEEPLDSERPLTAAEQREQETNWDSRLRSELNHQTV</sequence>